<keyword evidence="1" id="KW-0812">Transmembrane</keyword>
<feature type="transmembrane region" description="Helical" evidence="1">
    <location>
        <begin position="58"/>
        <end position="79"/>
    </location>
</feature>
<dbReference type="EMBL" id="CAICTM010000356">
    <property type="protein sequence ID" value="CAB9508702.1"/>
    <property type="molecule type" value="Genomic_DNA"/>
</dbReference>
<organism evidence="2 3">
    <name type="scientific">Seminavis robusta</name>
    <dbReference type="NCBI Taxonomy" id="568900"/>
    <lineage>
        <taxon>Eukaryota</taxon>
        <taxon>Sar</taxon>
        <taxon>Stramenopiles</taxon>
        <taxon>Ochrophyta</taxon>
        <taxon>Bacillariophyta</taxon>
        <taxon>Bacillariophyceae</taxon>
        <taxon>Bacillariophycidae</taxon>
        <taxon>Naviculales</taxon>
        <taxon>Naviculaceae</taxon>
        <taxon>Seminavis</taxon>
    </lineage>
</organism>
<reference evidence="2" key="1">
    <citation type="submission" date="2020-06" db="EMBL/GenBank/DDBJ databases">
        <authorList>
            <consortium name="Plant Systems Biology data submission"/>
        </authorList>
    </citation>
    <scope>NUCLEOTIDE SEQUENCE</scope>
    <source>
        <strain evidence="2">D6</strain>
    </source>
</reference>
<evidence type="ECO:0000313" key="2">
    <source>
        <dbReference type="EMBL" id="CAB9508702.1"/>
    </source>
</evidence>
<comment type="caution">
    <text evidence="2">The sequence shown here is derived from an EMBL/GenBank/DDBJ whole genome shotgun (WGS) entry which is preliminary data.</text>
</comment>
<proteinExistence type="predicted"/>
<gene>
    <name evidence="2" type="ORF">SEMRO_357_G125540.1</name>
</gene>
<keyword evidence="1" id="KW-0472">Membrane</keyword>
<keyword evidence="1" id="KW-1133">Transmembrane helix</keyword>
<keyword evidence="3" id="KW-1185">Reference proteome</keyword>
<evidence type="ECO:0000313" key="3">
    <source>
        <dbReference type="Proteomes" id="UP001153069"/>
    </source>
</evidence>
<accession>A0A9N8DU33</accession>
<dbReference type="AlphaFoldDB" id="A0A9N8DU33"/>
<evidence type="ECO:0000256" key="1">
    <source>
        <dbReference type="SAM" id="Phobius"/>
    </source>
</evidence>
<sequence>MEILFDSVAISQSPIRVMITNRDCEREFGSRLTANEDGMCVCAPGTYDVGDICKDTTIFMIIIFSCALVVFLVMFLAFLNYKRQKSDHVWHIGIDELQFDEPPEVIGQGGFGVLVPGLYKGTNGKSSYNWVFAVPMSQGS</sequence>
<dbReference type="Proteomes" id="UP001153069">
    <property type="component" value="Unassembled WGS sequence"/>
</dbReference>
<name>A0A9N8DU33_9STRA</name>
<protein>
    <submittedName>
        <fullName evidence="2">Guanylate cyclase</fullName>
    </submittedName>
</protein>